<evidence type="ECO:0000313" key="2">
    <source>
        <dbReference type="Proteomes" id="UP000234681"/>
    </source>
</evidence>
<organism evidence="1 2">
    <name type="scientific">Rattus norvegicus</name>
    <name type="common">Rat</name>
    <dbReference type="NCBI Taxonomy" id="10116"/>
    <lineage>
        <taxon>Eukaryota</taxon>
        <taxon>Metazoa</taxon>
        <taxon>Chordata</taxon>
        <taxon>Craniata</taxon>
        <taxon>Vertebrata</taxon>
        <taxon>Euteleostomi</taxon>
        <taxon>Mammalia</taxon>
        <taxon>Eutheria</taxon>
        <taxon>Euarchontoglires</taxon>
        <taxon>Glires</taxon>
        <taxon>Rodentia</taxon>
        <taxon>Myomorpha</taxon>
        <taxon>Muroidea</taxon>
        <taxon>Muridae</taxon>
        <taxon>Murinae</taxon>
        <taxon>Rattus</taxon>
    </lineage>
</organism>
<proteinExistence type="predicted"/>
<reference evidence="1 2" key="1">
    <citation type="submission" date="2005-09" db="EMBL/GenBank/DDBJ databases">
        <authorList>
            <person name="Mural R.J."/>
            <person name="Li P.W."/>
            <person name="Adams M.D."/>
            <person name="Amanatides P.G."/>
            <person name="Baden-Tillson H."/>
            <person name="Barnstead M."/>
            <person name="Chin S.H."/>
            <person name="Dew I."/>
            <person name="Evans C.A."/>
            <person name="Ferriera S."/>
            <person name="Flanigan M."/>
            <person name="Fosler C."/>
            <person name="Glodek A."/>
            <person name="Gu Z."/>
            <person name="Holt R.A."/>
            <person name="Jennings D."/>
            <person name="Kraft C.L."/>
            <person name="Lu F."/>
            <person name="Nguyen T."/>
            <person name="Nusskern D.R."/>
            <person name="Pfannkoch C.M."/>
            <person name="Sitter C."/>
            <person name="Sutton G.G."/>
            <person name="Venter J.C."/>
            <person name="Wang Z."/>
            <person name="Woodage T."/>
            <person name="Zheng X.H."/>
            <person name="Zhong F."/>
        </authorList>
    </citation>
    <scope>NUCLEOTIDE SEQUENCE [LARGE SCALE GENOMIC DNA]</scope>
    <source>
        <strain>BN</strain>
        <strain evidence="2">Sprague-Dawley</strain>
    </source>
</reference>
<name>A6IFW2_RAT</name>
<dbReference type="AlphaFoldDB" id="A6IFW2"/>
<dbReference type="EMBL" id="CH473960">
    <property type="protein sequence ID" value="EDM16936.1"/>
    <property type="molecule type" value="Genomic_DNA"/>
</dbReference>
<accession>A6IFW2</accession>
<sequence>MPSHGLLDPTEPWRLGGEILLKFLLAIRELKGEKKIKSQSCFNFLVVLLHGLAFHLRRQRCSWFGKYKSRGKSTGEHFTRPSLILL</sequence>
<gene>
    <name evidence="1" type="ORF">rCG_48980</name>
</gene>
<protein>
    <submittedName>
        <fullName evidence="1">RCG48980, isoform CRA_b</fullName>
    </submittedName>
</protein>
<dbReference type="Proteomes" id="UP000234681">
    <property type="component" value="Chromosome 7"/>
</dbReference>
<evidence type="ECO:0000313" key="1">
    <source>
        <dbReference type="EMBL" id="EDM16936.1"/>
    </source>
</evidence>